<evidence type="ECO:0000313" key="4">
    <source>
        <dbReference type="Proteomes" id="UP000321085"/>
    </source>
</evidence>
<keyword evidence="2" id="KW-0732">Signal</keyword>
<dbReference type="EMBL" id="BJYU01000024">
    <property type="protein sequence ID" value="GEO14514.1"/>
    <property type="molecule type" value="Genomic_DNA"/>
</dbReference>
<proteinExistence type="predicted"/>
<evidence type="ECO:0000256" key="2">
    <source>
        <dbReference type="SAM" id="SignalP"/>
    </source>
</evidence>
<keyword evidence="4" id="KW-1185">Reference proteome</keyword>
<evidence type="ECO:0000313" key="3">
    <source>
        <dbReference type="EMBL" id="GEO14514.1"/>
    </source>
</evidence>
<organism evidence="3 4">
    <name type="scientific">Microvirga aerophila</name>
    <dbReference type="NCBI Taxonomy" id="670291"/>
    <lineage>
        <taxon>Bacteria</taxon>
        <taxon>Pseudomonadati</taxon>
        <taxon>Pseudomonadota</taxon>
        <taxon>Alphaproteobacteria</taxon>
        <taxon>Hyphomicrobiales</taxon>
        <taxon>Methylobacteriaceae</taxon>
        <taxon>Microvirga</taxon>
    </lineage>
</organism>
<gene>
    <name evidence="3" type="ORF">MAE02_22100</name>
</gene>
<feature type="region of interest" description="Disordered" evidence="1">
    <location>
        <begin position="20"/>
        <end position="46"/>
    </location>
</feature>
<dbReference type="Proteomes" id="UP000321085">
    <property type="component" value="Unassembled WGS sequence"/>
</dbReference>
<feature type="region of interest" description="Disordered" evidence="1">
    <location>
        <begin position="139"/>
        <end position="158"/>
    </location>
</feature>
<feature type="chain" id="PRO_5022061153" evidence="2">
    <location>
        <begin position="20"/>
        <end position="216"/>
    </location>
</feature>
<accession>A0A512BRH7</accession>
<name>A0A512BRH7_9HYPH</name>
<dbReference type="RefSeq" id="WP_114186237.1">
    <property type="nucleotide sequence ID" value="NZ_BJYU01000024.1"/>
</dbReference>
<feature type="compositionally biased region" description="Pro residues" evidence="1">
    <location>
        <begin position="207"/>
        <end position="216"/>
    </location>
</feature>
<feature type="region of interest" description="Disordered" evidence="1">
    <location>
        <begin position="194"/>
        <end position="216"/>
    </location>
</feature>
<feature type="compositionally biased region" description="Basic and acidic residues" evidence="1">
    <location>
        <begin position="194"/>
        <end position="205"/>
    </location>
</feature>
<sequence length="216" mass="23242">MKRVVLLAIACAAALTAGAEGASPRKRGASTPERAPPNQLAQEQDEFRSCDVAVRDFVQGRREATALPVKEVKVDGLRMTLNFVHPYGESGDTPPNLGFTRAESIEERRKALNEAKQRIRTLEEAAKTGNVWYVIALTKDEPDGPDGRRSPASMQPDAARGTASAVVMASIENRCITIAQYATIAPDTLSEDLRRLLGEKGREASPADPPAVPPPS</sequence>
<dbReference type="OrthoDB" id="8018324at2"/>
<comment type="caution">
    <text evidence="3">The sequence shown here is derived from an EMBL/GenBank/DDBJ whole genome shotgun (WGS) entry which is preliminary data.</text>
</comment>
<feature type="compositionally biased region" description="Basic and acidic residues" evidence="1">
    <location>
        <begin position="139"/>
        <end position="149"/>
    </location>
</feature>
<evidence type="ECO:0000256" key="1">
    <source>
        <dbReference type="SAM" id="MobiDB-lite"/>
    </source>
</evidence>
<dbReference type="AlphaFoldDB" id="A0A512BRH7"/>
<reference evidence="3 4" key="1">
    <citation type="submission" date="2019-07" db="EMBL/GenBank/DDBJ databases">
        <title>Whole genome shotgun sequence of Microvirga aerophila NBRC 106136.</title>
        <authorList>
            <person name="Hosoyama A."/>
            <person name="Uohara A."/>
            <person name="Ohji S."/>
            <person name="Ichikawa N."/>
        </authorList>
    </citation>
    <scope>NUCLEOTIDE SEQUENCE [LARGE SCALE GENOMIC DNA]</scope>
    <source>
        <strain evidence="3 4">NBRC 106136</strain>
    </source>
</reference>
<protein>
    <submittedName>
        <fullName evidence="3">Uncharacterized protein</fullName>
    </submittedName>
</protein>
<feature type="signal peptide" evidence="2">
    <location>
        <begin position="1"/>
        <end position="19"/>
    </location>
</feature>